<accession>A0A0N0GVC9</accession>
<feature type="transmembrane region" description="Helical" evidence="2">
    <location>
        <begin position="6"/>
        <end position="26"/>
    </location>
</feature>
<keyword evidence="4" id="KW-1185">Reference proteome</keyword>
<feature type="region of interest" description="Disordered" evidence="1">
    <location>
        <begin position="70"/>
        <end position="95"/>
    </location>
</feature>
<evidence type="ECO:0000313" key="4">
    <source>
        <dbReference type="Proteomes" id="UP000037982"/>
    </source>
</evidence>
<evidence type="ECO:0000313" key="3">
    <source>
        <dbReference type="EMBL" id="KPC59169.1"/>
    </source>
</evidence>
<dbReference type="Proteomes" id="UP000037982">
    <property type="component" value="Unassembled WGS sequence"/>
</dbReference>
<dbReference type="RefSeq" id="WP_053927729.1">
    <property type="nucleotide sequence ID" value="NZ_JBIAXE010000015.1"/>
</dbReference>
<proteinExistence type="predicted"/>
<dbReference type="AlphaFoldDB" id="A0A0N0GVC9"/>
<comment type="caution">
    <text evidence="3">The sequence shown here is derived from an EMBL/GenBank/DDBJ whole genome shotgun (WGS) entry which is preliminary data.</text>
</comment>
<name>A0A0N0GVC9_9ACTN</name>
<dbReference type="EMBL" id="LGKG01000190">
    <property type="protein sequence ID" value="KPC59169.1"/>
    <property type="molecule type" value="Genomic_DNA"/>
</dbReference>
<keyword evidence="2" id="KW-0472">Membrane</keyword>
<evidence type="ECO:0000256" key="1">
    <source>
        <dbReference type="SAM" id="MobiDB-lite"/>
    </source>
</evidence>
<keyword evidence="2" id="KW-0812">Transmembrane</keyword>
<gene>
    <name evidence="3" type="ORF">ADL29_36155</name>
</gene>
<feature type="compositionally biased region" description="Basic and acidic residues" evidence="1">
    <location>
        <begin position="76"/>
        <end position="86"/>
    </location>
</feature>
<dbReference type="PATRIC" id="fig|66876.3.peg.7960"/>
<protein>
    <submittedName>
        <fullName evidence="3">Uncharacterized protein</fullName>
    </submittedName>
</protein>
<evidence type="ECO:0000256" key="2">
    <source>
        <dbReference type="SAM" id="Phobius"/>
    </source>
</evidence>
<reference evidence="4" key="1">
    <citation type="submission" date="2015-07" db="EMBL/GenBank/DDBJ databases">
        <authorList>
            <person name="Ju K.-S."/>
            <person name="Doroghazi J.R."/>
            <person name="Metcalf W.W."/>
        </authorList>
    </citation>
    <scope>NUCLEOTIDE SEQUENCE [LARGE SCALE GENOMIC DNA]</scope>
    <source>
        <strain evidence="4">NRRL ISP-5002</strain>
    </source>
</reference>
<organism evidence="3 4">
    <name type="scientific">Streptomyces chattanoogensis</name>
    <dbReference type="NCBI Taxonomy" id="66876"/>
    <lineage>
        <taxon>Bacteria</taxon>
        <taxon>Bacillati</taxon>
        <taxon>Actinomycetota</taxon>
        <taxon>Actinomycetes</taxon>
        <taxon>Kitasatosporales</taxon>
        <taxon>Streptomycetaceae</taxon>
        <taxon>Streptomyces</taxon>
    </lineage>
</organism>
<keyword evidence="2" id="KW-1133">Transmembrane helix</keyword>
<sequence>MTEWQWMVVAIGGPAGVMGVCAAVAYRIRERARTGGLVAAARAMRPGGTIRYRSLDRQGRATTEWEVRLPPAAGHRARDSDGRVPGEHGGCGEAA</sequence>